<dbReference type="Proteomes" id="UP001732700">
    <property type="component" value="Chromosome 1A"/>
</dbReference>
<accession>A0ACD5TGE4</accession>
<proteinExistence type="predicted"/>
<sequence>MAALLTPAASSLSRLMAQGRESAAALEALLRGASPQEHGEVRELASEILRCCDRALAALHGGGRKRGPGHAAAQTRPGKRTRTSGGETAAAKRVEKKWTAEDGFIWRKYGQKEILHSKHPRLYFRCTYKDDSGCRATRQVQLSEDDPSLYVITYFGEHTCCHGDNAVLDCDNAKMQPFVINFGSAAATSGGGSPPWLSSCSDDGDGHSETSRSSQAAGSPEEEDMEELGDKVTKIEPASSDHPSGAELSSSPDASCCSPPWDPLAACSDWDIFNEASFDYVISDYFEL</sequence>
<evidence type="ECO:0000313" key="1">
    <source>
        <dbReference type="EnsemblPlants" id="AVESA.00010b.r2.1AG0048760.1.CDS.1"/>
    </source>
</evidence>
<name>A0ACD5TGE4_AVESA</name>
<reference evidence="1" key="2">
    <citation type="submission" date="2025-09" db="UniProtKB">
        <authorList>
            <consortium name="EnsemblPlants"/>
        </authorList>
    </citation>
    <scope>IDENTIFICATION</scope>
</reference>
<reference evidence="1" key="1">
    <citation type="submission" date="2021-05" db="EMBL/GenBank/DDBJ databases">
        <authorList>
            <person name="Scholz U."/>
            <person name="Mascher M."/>
            <person name="Fiebig A."/>
        </authorList>
    </citation>
    <scope>NUCLEOTIDE SEQUENCE [LARGE SCALE GENOMIC DNA]</scope>
</reference>
<organism evidence="1 2">
    <name type="scientific">Avena sativa</name>
    <name type="common">Oat</name>
    <dbReference type="NCBI Taxonomy" id="4498"/>
    <lineage>
        <taxon>Eukaryota</taxon>
        <taxon>Viridiplantae</taxon>
        <taxon>Streptophyta</taxon>
        <taxon>Embryophyta</taxon>
        <taxon>Tracheophyta</taxon>
        <taxon>Spermatophyta</taxon>
        <taxon>Magnoliopsida</taxon>
        <taxon>Liliopsida</taxon>
        <taxon>Poales</taxon>
        <taxon>Poaceae</taxon>
        <taxon>BOP clade</taxon>
        <taxon>Pooideae</taxon>
        <taxon>Poodae</taxon>
        <taxon>Poeae</taxon>
        <taxon>Poeae Chloroplast Group 1 (Aveneae type)</taxon>
        <taxon>Aveninae</taxon>
        <taxon>Avena</taxon>
    </lineage>
</organism>
<dbReference type="EnsemblPlants" id="AVESA.00010b.r2.1AG0048760.1">
    <property type="protein sequence ID" value="AVESA.00010b.r2.1AG0048760.1.CDS.1"/>
    <property type="gene ID" value="AVESA.00010b.r2.1AG0048760"/>
</dbReference>
<protein>
    <submittedName>
        <fullName evidence="1">Uncharacterized protein</fullName>
    </submittedName>
</protein>
<keyword evidence="2" id="KW-1185">Reference proteome</keyword>
<evidence type="ECO:0000313" key="2">
    <source>
        <dbReference type="Proteomes" id="UP001732700"/>
    </source>
</evidence>